<comment type="caution">
    <text evidence="1">The sequence shown here is derived from an EMBL/GenBank/DDBJ whole genome shotgun (WGS) entry which is preliminary data.</text>
</comment>
<protein>
    <submittedName>
        <fullName evidence="1">Uncharacterized protein</fullName>
    </submittedName>
</protein>
<evidence type="ECO:0000313" key="1">
    <source>
        <dbReference type="EMBL" id="GIE10191.1"/>
    </source>
</evidence>
<evidence type="ECO:0000313" key="2">
    <source>
        <dbReference type="Proteomes" id="UP000598174"/>
    </source>
</evidence>
<sequence length="254" mass="28990">MQAEPELPDESREELRHALLDESLVAARVQYISTVLAVIVNIEDWLAIDSWLGGGKVDDTERSEEFGVAFSEFRAVSTVVSMAAELAEAAVLMVEKRRFYAVGAVLRQLIECEYLLSMFDEDLDHARRWRESTPDEVRESFTPAKMRRIVGKFSNEEYWNHCSAGGHPAPKGARLLEKLDPARQAWPYSAAELTIDLGLHLHRIWTAIDALLVKYHSRYERVRAEQRRLAEDAWTHWREADVVVAALTERPSVS</sequence>
<organism evidence="1 2">
    <name type="scientific">Paractinoplanes ferrugineus</name>
    <dbReference type="NCBI Taxonomy" id="113564"/>
    <lineage>
        <taxon>Bacteria</taxon>
        <taxon>Bacillati</taxon>
        <taxon>Actinomycetota</taxon>
        <taxon>Actinomycetes</taxon>
        <taxon>Micromonosporales</taxon>
        <taxon>Micromonosporaceae</taxon>
        <taxon>Paractinoplanes</taxon>
    </lineage>
</organism>
<dbReference type="Proteomes" id="UP000598174">
    <property type="component" value="Unassembled WGS sequence"/>
</dbReference>
<dbReference type="AlphaFoldDB" id="A0A919J411"/>
<dbReference type="EMBL" id="BOMM01000014">
    <property type="protein sequence ID" value="GIE10191.1"/>
    <property type="molecule type" value="Genomic_DNA"/>
</dbReference>
<gene>
    <name evidence="1" type="ORF">Afe05nite_20310</name>
</gene>
<name>A0A919J411_9ACTN</name>
<keyword evidence="2" id="KW-1185">Reference proteome</keyword>
<accession>A0A919J411</accession>
<proteinExistence type="predicted"/>
<dbReference type="RefSeq" id="WP_203816753.1">
    <property type="nucleotide sequence ID" value="NZ_BAAABP010000007.1"/>
</dbReference>
<reference evidence="1" key="1">
    <citation type="submission" date="2021-01" db="EMBL/GenBank/DDBJ databases">
        <title>Whole genome shotgun sequence of Actinoplanes ferrugineus NBRC 15555.</title>
        <authorList>
            <person name="Komaki H."/>
            <person name="Tamura T."/>
        </authorList>
    </citation>
    <scope>NUCLEOTIDE SEQUENCE</scope>
    <source>
        <strain evidence="1">NBRC 15555</strain>
    </source>
</reference>